<feature type="active site" description="Nucleophile" evidence="13">
    <location>
        <position position="219"/>
    </location>
</feature>
<evidence type="ECO:0000256" key="3">
    <source>
        <dbReference type="ARBA" id="ARBA00022679"/>
    </source>
</evidence>
<dbReference type="GO" id="GO:0005576">
    <property type="term" value="C:extracellular region"/>
    <property type="evidence" value="ECO:0007669"/>
    <property type="project" value="TreeGrafter"/>
</dbReference>
<keyword evidence="10" id="KW-0012">Acyltransferase</keyword>
<keyword evidence="9" id="KW-0449">Lipoprotein</keyword>
<evidence type="ECO:0000256" key="5">
    <source>
        <dbReference type="ARBA" id="ARBA00022960"/>
    </source>
</evidence>
<feature type="domain" description="L,D-TPase catalytic" evidence="15">
    <location>
        <begin position="120"/>
        <end position="250"/>
    </location>
</feature>
<dbReference type="Pfam" id="PF17964">
    <property type="entry name" value="Big_10"/>
    <property type="match status" value="1"/>
</dbReference>
<dbReference type="EMBL" id="JABXJJ020000003">
    <property type="protein sequence ID" value="MDI5968344.1"/>
    <property type="molecule type" value="Genomic_DNA"/>
</dbReference>
<reference evidence="16" key="1">
    <citation type="submission" date="2023-05" db="EMBL/GenBank/DDBJ databases">
        <title>Streptantibioticus silvisoli sp. nov., acidotolerant actinomycetes 1 from pine litter.</title>
        <authorList>
            <person name="Swiecimska M."/>
            <person name="Golinska P."/>
            <person name="Sangal V."/>
            <person name="Wachnowicz B."/>
            <person name="Goodfellow M."/>
        </authorList>
    </citation>
    <scope>NUCLEOTIDE SEQUENCE</scope>
    <source>
        <strain evidence="16">SL13</strain>
    </source>
</reference>
<dbReference type="Pfam" id="PF03734">
    <property type="entry name" value="YkuD"/>
    <property type="match status" value="1"/>
</dbReference>
<sequence>MPAGGGPHEAVPLPPPRTATGYFTPESGSTVGTAMIVSVVFDHPVTRRSAVSRAVRVLATPGVPVAGHWFGDRRLDLRPERFWAAGTLVDLRLRLDGVETAPGRYGTQSKDIVFRVGREQADEVDAARHTLTVRRGGRTVRVLPVSTGDPGHATYDGTMVITQKFARTRMNGATVGFGGAYDIADVPHAMRLTDSGTFLHGNYWSPRGVFGAANTSHGCVGLPDARGGAPDSPAGWLYGQSLVGDPVTVTHSTGPRVGPGNGLGGWNLPWREWTATG</sequence>
<proteinExistence type="predicted"/>
<comment type="pathway">
    <text evidence="1 13">Cell wall biogenesis; peptidoglycan biosynthesis.</text>
</comment>
<feature type="active site" description="Proton donor/acceptor" evidence="13">
    <location>
        <position position="200"/>
    </location>
</feature>
<keyword evidence="7" id="KW-0472">Membrane</keyword>
<dbReference type="GO" id="GO:0018104">
    <property type="term" value="P:peptidoglycan-protein cross-linking"/>
    <property type="evidence" value="ECO:0007669"/>
    <property type="project" value="TreeGrafter"/>
</dbReference>
<feature type="region of interest" description="Disordered" evidence="14">
    <location>
        <begin position="1"/>
        <end position="25"/>
    </location>
</feature>
<evidence type="ECO:0000313" key="16">
    <source>
        <dbReference type="EMBL" id="MDI5968344.1"/>
    </source>
</evidence>
<evidence type="ECO:0000256" key="8">
    <source>
        <dbReference type="ARBA" id="ARBA00023139"/>
    </source>
</evidence>
<name>A0AA90GZY3_9ACTN</name>
<dbReference type="PANTHER" id="PTHR30582:SF2">
    <property type="entry name" value="L,D-TRANSPEPTIDASE YCIB-RELATED"/>
    <property type="match status" value="1"/>
</dbReference>
<gene>
    <name evidence="16" type="ORF">POF50_003095</name>
</gene>
<dbReference type="GO" id="GO:0071555">
    <property type="term" value="P:cell wall organization"/>
    <property type="evidence" value="ECO:0007669"/>
    <property type="project" value="UniProtKB-UniRule"/>
</dbReference>
<dbReference type="InterPro" id="IPR005490">
    <property type="entry name" value="LD_TPept_cat_dom"/>
</dbReference>
<dbReference type="InterPro" id="IPR041280">
    <property type="entry name" value="Big_10"/>
</dbReference>
<keyword evidence="5 13" id="KW-0133">Cell shape</keyword>
<keyword evidence="11 13" id="KW-0961">Cell wall biogenesis/degradation</keyword>
<keyword evidence="8" id="KW-0564">Palmitate</keyword>
<dbReference type="InterPro" id="IPR038063">
    <property type="entry name" value="Transpep_catalytic_dom"/>
</dbReference>
<dbReference type="Gene3D" id="2.60.40.3710">
    <property type="match status" value="1"/>
</dbReference>
<evidence type="ECO:0000256" key="2">
    <source>
        <dbReference type="ARBA" id="ARBA00022475"/>
    </source>
</evidence>
<evidence type="ECO:0000256" key="14">
    <source>
        <dbReference type="SAM" id="MobiDB-lite"/>
    </source>
</evidence>
<comment type="caution">
    <text evidence="16">The sequence shown here is derived from an EMBL/GenBank/DDBJ whole genome shotgun (WGS) entry which is preliminary data.</text>
</comment>
<dbReference type="GO" id="GO:0016746">
    <property type="term" value="F:acyltransferase activity"/>
    <property type="evidence" value="ECO:0007669"/>
    <property type="project" value="UniProtKB-KW"/>
</dbReference>
<dbReference type="PROSITE" id="PS52029">
    <property type="entry name" value="LD_TPASE"/>
    <property type="match status" value="1"/>
</dbReference>
<dbReference type="CDD" id="cd16913">
    <property type="entry name" value="YkuD_like"/>
    <property type="match status" value="1"/>
</dbReference>
<organism evidence="16">
    <name type="scientific">Streptantibioticus silvisoli</name>
    <dbReference type="NCBI Taxonomy" id="2705255"/>
    <lineage>
        <taxon>Bacteria</taxon>
        <taxon>Bacillati</taxon>
        <taxon>Actinomycetota</taxon>
        <taxon>Actinomycetes</taxon>
        <taxon>Kitasatosporales</taxon>
        <taxon>Streptomycetaceae</taxon>
        <taxon>Streptantibioticus</taxon>
    </lineage>
</organism>
<dbReference type="PANTHER" id="PTHR30582">
    <property type="entry name" value="L,D-TRANSPEPTIDASE"/>
    <property type="match status" value="1"/>
</dbReference>
<evidence type="ECO:0000256" key="9">
    <source>
        <dbReference type="ARBA" id="ARBA00023288"/>
    </source>
</evidence>
<evidence type="ECO:0000256" key="4">
    <source>
        <dbReference type="ARBA" id="ARBA00022729"/>
    </source>
</evidence>
<evidence type="ECO:0000256" key="10">
    <source>
        <dbReference type="ARBA" id="ARBA00023315"/>
    </source>
</evidence>
<keyword evidence="6 13" id="KW-0573">Peptidoglycan synthesis</keyword>
<evidence type="ECO:0000256" key="11">
    <source>
        <dbReference type="ARBA" id="ARBA00023316"/>
    </source>
</evidence>
<evidence type="ECO:0000256" key="12">
    <source>
        <dbReference type="ARBA" id="ARBA00060592"/>
    </source>
</evidence>
<accession>A0AA90GZY3</accession>
<evidence type="ECO:0000256" key="7">
    <source>
        <dbReference type="ARBA" id="ARBA00023136"/>
    </source>
</evidence>
<dbReference type="FunFam" id="2.40.440.10:FF:000005">
    <property type="entry name" value="L,D-transpeptidase 2"/>
    <property type="match status" value="1"/>
</dbReference>
<evidence type="ECO:0000256" key="13">
    <source>
        <dbReference type="PROSITE-ProRule" id="PRU01373"/>
    </source>
</evidence>
<protein>
    <submittedName>
        <fullName evidence="16">Ig-like domain-containing protein</fullName>
    </submittedName>
</protein>
<evidence type="ECO:0000256" key="1">
    <source>
        <dbReference type="ARBA" id="ARBA00004752"/>
    </source>
</evidence>
<comment type="pathway">
    <text evidence="12">Glycan biosynthesis.</text>
</comment>
<dbReference type="InterPro" id="IPR050979">
    <property type="entry name" value="LD-transpeptidase"/>
</dbReference>
<dbReference type="GO" id="GO:0071972">
    <property type="term" value="F:peptidoglycan L,D-transpeptidase activity"/>
    <property type="evidence" value="ECO:0007669"/>
    <property type="project" value="TreeGrafter"/>
</dbReference>
<keyword evidence="2" id="KW-1003">Cell membrane</keyword>
<dbReference type="SUPFAM" id="SSF141523">
    <property type="entry name" value="L,D-transpeptidase catalytic domain-like"/>
    <property type="match status" value="1"/>
</dbReference>
<dbReference type="AlphaFoldDB" id="A0AA90GZY3"/>
<evidence type="ECO:0000259" key="15">
    <source>
        <dbReference type="PROSITE" id="PS52029"/>
    </source>
</evidence>
<dbReference type="Gene3D" id="2.40.440.10">
    <property type="entry name" value="L,D-transpeptidase catalytic domain-like"/>
    <property type="match status" value="1"/>
</dbReference>
<keyword evidence="4" id="KW-0732">Signal</keyword>
<dbReference type="GO" id="GO:0008360">
    <property type="term" value="P:regulation of cell shape"/>
    <property type="evidence" value="ECO:0007669"/>
    <property type="project" value="UniProtKB-UniRule"/>
</dbReference>
<evidence type="ECO:0000256" key="6">
    <source>
        <dbReference type="ARBA" id="ARBA00022984"/>
    </source>
</evidence>
<keyword evidence="3" id="KW-0808">Transferase</keyword>